<name>D2DXW5_9BACT</name>
<dbReference type="Pfam" id="PF13557">
    <property type="entry name" value="Phenol_MetA_deg"/>
    <property type="match status" value="1"/>
</dbReference>
<feature type="region of interest" description="Disordered" evidence="1">
    <location>
        <begin position="43"/>
        <end position="64"/>
    </location>
</feature>
<feature type="chain" id="PRO_5003030795" description="Alginate export domain-containing protein" evidence="2">
    <location>
        <begin position="19"/>
        <end position="298"/>
    </location>
</feature>
<evidence type="ECO:0000256" key="1">
    <source>
        <dbReference type="SAM" id="MobiDB-lite"/>
    </source>
</evidence>
<feature type="compositionally biased region" description="Basic and acidic residues" evidence="1">
    <location>
        <begin position="47"/>
        <end position="60"/>
    </location>
</feature>
<organism evidence="3">
    <name type="scientific">uncultured Verrucomicrobiota bacterium</name>
    <dbReference type="NCBI Taxonomy" id="156588"/>
    <lineage>
        <taxon>Bacteria</taxon>
        <taxon>Pseudomonadati</taxon>
        <taxon>Verrucomicrobiota</taxon>
        <taxon>environmental samples</taxon>
    </lineage>
</organism>
<feature type="signal peptide" evidence="2">
    <location>
        <begin position="1"/>
        <end position="18"/>
    </location>
</feature>
<dbReference type="EMBL" id="FJ872375">
    <property type="protein sequence ID" value="ACO70938.1"/>
    <property type="molecule type" value="Genomic_DNA"/>
</dbReference>
<evidence type="ECO:0000313" key="3">
    <source>
        <dbReference type="EMBL" id="ACO70938.1"/>
    </source>
</evidence>
<protein>
    <recommendedName>
        <fullName evidence="4">Alginate export domain-containing protein</fullName>
    </recommendedName>
</protein>
<evidence type="ECO:0008006" key="4">
    <source>
        <dbReference type="Google" id="ProtNLM"/>
    </source>
</evidence>
<proteinExistence type="predicted"/>
<sequence length="298" mass="33710">MKPTLIVALALAAQCALAAEKKSTPSPSAESLPAVNVTSTANAADPRLLREELPTDESGRPEWTNARRFTTTRVYIQKAPWEVGVEQWWRYRYKRDNSSISRLTSEIEIGLPHRMQLDLYYDMKVDGDSRAGTEDFAAELRYALADWGKLWMNPTVYAEYKWVNDDADVFEAKLLLGDQLPGGWHYGINFVLEKQLGGDRETEWQIVAGLSKTLLDGRLGVGIEAKYVNLTGPDFRTDPEHTFLVGPSIQWRITDRIHLDTTALFGLNQESPRNECYIIIGYDFGPGEKKFKPISGRH</sequence>
<evidence type="ECO:0000256" key="2">
    <source>
        <dbReference type="SAM" id="SignalP"/>
    </source>
</evidence>
<accession>D2DXW5</accession>
<dbReference type="AlphaFoldDB" id="D2DXW5"/>
<dbReference type="InterPro" id="IPR025737">
    <property type="entry name" value="FApF"/>
</dbReference>
<keyword evidence="2" id="KW-0732">Signal</keyword>
<reference evidence="3" key="1">
    <citation type="journal article" date="2010" name="FEMS Microbiol. Ecol.">
        <title>Phylogenetic and metagenomic analysis of Verrucomicrobia in former agricultural grassland soil.</title>
        <authorList>
            <person name="Kielak A."/>
            <person name="Rodrigues J.L.M."/>
            <person name="Kuramae E.E."/>
            <person name="Chain P.S.G."/>
            <person name="van Veen J.A."/>
            <person name="Kowalchuk G.A."/>
        </authorList>
    </citation>
    <scope>NUCLEOTIDE SEQUENCE</scope>
</reference>